<dbReference type="AlphaFoldDB" id="A0A1H5MCC4"/>
<dbReference type="SUPFAM" id="SSF47413">
    <property type="entry name" value="lambda repressor-like DNA-binding domains"/>
    <property type="match status" value="1"/>
</dbReference>
<dbReference type="InterPro" id="IPR028082">
    <property type="entry name" value="Peripla_BP_I"/>
</dbReference>
<proteinExistence type="predicted"/>
<evidence type="ECO:0000256" key="1">
    <source>
        <dbReference type="ARBA" id="ARBA00023015"/>
    </source>
</evidence>
<name>A0A1H5MCC4_9MICO</name>
<dbReference type="OrthoDB" id="9785139at2"/>
<dbReference type="PROSITE" id="PS00356">
    <property type="entry name" value="HTH_LACI_1"/>
    <property type="match status" value="1"/>
</dbReference>
<reference evidence="6" key="1">
    <citation type="submission" date="2016-10" db="EMBL/GenBank/DDBJ databases">
        <authorList>
            <person name="Varghese N."/>
            <person name="Submissions S."/>
        </authorList>
    </citation>
    <scope>NUCLEOTIDE SEQUENCE [LARGE SCALE GENOMIC DNA]</scope>
    <source>
        <strain evidence="6">DSM 21368</strain>
    </source>
</reference>
<feature type="domain" description="HTH lacI-type" evidence="4">
    <location>
        <begin position="10"/>
        <end position="65"/>
    </location>
</feature>
<keyword evidence="6" id="KW-1185">Reference proteome</keyword>
<organism evidence="5 6">
    <name type="scientific">Ruania alba</name>
    <dbReference type="NCBI Taxonomy" id="648782"/>
    <lineage>
        <taxon>Bacteria</taxon>
        <taxon>Bacillati</taxon>
        <taxon>Actinomycetota</taxon>
        <taxon>Actinomycetes</taxon>
        <taxon>Micrococcales</taxon>
        <taxon>Ruaniaceae</taxon>
        <taxon>Ruania</taxon>
    </lineage>
</organism>
<evidence type="ECO:0000313" key="6">
    <source>
        <dbReference type="Proteomes" id="UP000199220"/>
    </source>
</evidence>
<dbReference type="RefSeq" id="WP_089775929.1">
    <property type="nucleotide sequence ID" value="NZ_FNTX01000002.1"/>
</dbReference>
<dbReference type="InterPro" id="IPR046335">
    <property type="entry name" value="LacI/GalR-like_sensor"/>
</dbReference>
<dbReference type="PANTHER" id="PTHR30146:SF153">
    <property type="entry name" value="LACTOSE OPERON REPRESSOR"/>
    <property type="match status" value="1"/>
</dbReference>
<dbReference type="STRING" id="648782.SAMN04488554_3288"/>
<keyword evidence="2" id="KW-0238">DNA-binding</keyword>
<dbReference type="Pfam" id="PF13377">
    <property type="entry name" value="Peripla_BP_3"/>
    <property type="match status" value="1"/>
</dbReference>
<dbReference type="EMBL" id="FNTX01000002">
    <property type="protein sequence ID" value="SEE86955.1"/>
    <property type="molecule type" value="Genomic_DNA"/>
</dbReference>
<dbReference type="GO" id="GO:0000976">
    <property type="term" value="F:transcription cis-regulatory region binding"/>
    <property type="evidence" value="ECO:0007669"/>
    <property type="project" value="TreeGrafter"/>
</dbReference>
<dbReference type="PROSITE" id="PS50932">
    <property type="entry name" value="HTH_LACI_2"/>
    <property type="match status" value="1"/>
</dbReference>
<sequence>MTEAARADRVTIRDVARAADVSHQTVSRFLKYQGAGMKPATLERIRSAVAELDYRPSLVAQAMRGRRTGRLALVLPSGNAISSLEVLNGATDAARQQGYDVEVVLLGGDDSERDQRLRAIAESTLFEGVLCLTPVPAETWTSAAVPVMVSPDYDAEMRGIGPLADASRIGDFLDRLAELGHRDVLHVSGDYRHTSARSRRDEFIASARRLGLTYRVVDGDWSGEVGRRAVLALPEDSGPTAIVAANDVVAAGAARGALERGWLVPGRLSLTGWDEHLLGEWLSPRLTTVAIDHVRLGTRAMDSLVAAVRGTEHVPDPEPITRIVWRDSVGPPPW</sequence>
<evidence type="ECO:0000259" key="4">
    <source>
        <dbReference type="PROSITE" id="PS50932"/>
    </source>
</evidence>
<dbReference type="Proteomes" id="UP000199220">
    <property type="component" value="Unassembled WGS sequence"/>
</dbReference>
<dbReference type="Gene3D" id="3.40.50.2300">
    <property type="match status" value="2"/>
</dbReference>
<dbReference type="PANTHER" id="PTHR30146">
    <property type="entry name" value="LACI-RELATED TRANSCRIPTIONAL REPRESSOR"/>
    <property type="match status" value="1"/>
</dbReference>
<gene>
    <name evidence="5" type="ORF">SAMN04488554_3288</name>
</gene>
<dbReference type="Gene3D" id="1.10.260.40">
    <property type="entry name" value="lambda repressor-like DNA-binding domains"/>
    <property type="match status" value="1"/>
</dbReference>
<dbReference type="GO" id="GO:0003700">
    <property type="term" value="F:DNA-binding transcription factor activity"/>
    <property type="evidence" value="ECO:0007669"/>
    <property type="project" value="TreeGrafter"/>
</dbReference>
<dbReference type="InterPro" id="IPR000843">
    <property type="entry name" value="HTH_LacI"/>
</dbReference>
<keyword evidence="3" id="KW-0804">Transcription</keyword>
<dbReference type="SMART" id="SM00354">
    <property type="entry name" value="HTH_LACI"/>
    <property type="match status" value="1"/>
</dbReference>
<keyword evidence="1" id="KW-0805">Transcription regulation</keyword>
<dbReference type="CDD" id="cd01392">
    <property type="entry name" value="HTH_LacI"/>
    <property type="match status" value="1"/>
</dbReference>
<dbReference type="SUPFAM" id="SSF53822">
    <property type="entry name" value="Periplasmic binding protein-like I"/>
    <property type="match status" value="1"/>
</dbReference>
<protein>
    <submittedName>
        <fullName evidence="5">Regulatory protein, lacI family</fullName>
    </submittedName>
</protein>
<accession>A0A1H5MCC4</accession>
<evidence type="ECO:0000256" key="3">
    <source>
        <dbReference type="ARBA" id="ARBA00023163"/>
    </source>
</evidence>
<dbReference type="InterPro" id="IPR010982">
    <property type="entry name" value="Lambda_DNA-bd_dom_sf"/>
</dbReference>
<evidence type="ECO:0000313" key="5">
    <source>
        <dbReference type="EMBL" id="SEE86955.1"/>
    </source>
</evidence>
<dbReference type="Pfam" id="PF00356">
    <property type="entry name" value="LacI"/>
    <property type="match status" value="1"/>
</dbReference>
<evidence type="ECO:0000256" key="2">
    <source>
        <dbReference type="ARBA" id="ARBA00023125"/>
    </source>
</evidence>